<dbReference type="RefSeq" id="WP_143783530.1">
    <property type="nucleotide sequence ID" value="NZ_CP041616.1"/>
</dbReference>
<name>A0A516GBE4_9MICO</name>
<keyword evidence="4" id="KW-0443">Lipid metabolism</keyword>
<protein>
    <submittedName>
        <fullName evidence="7">Long-chain-fatty-acid--CoA ligase</fullName>
    </submittedName>
</protein>
<dbReference type="OrthoDB" id="9803968at2"/>
<dbReference type="InterPro" id="IPR020845">
    <property type="entry name" value="AMP-binding_CS"/>
</dbReference>
<dbReference type="PANTHER" id="PTHR43859">
    <property type="entry name" value="ACYL-ACTIVATING ENZYME"/>
    <property type="match status" value="1"/>
</dbReference>
<keyword evidence="2 7" id="KW-0436">Ligase</keyword>
<dbReference type="GO" id="GO:0016874">
    <property type="term" value="F:ligase activity"/>
    <property type="evidence" value="ECO:0007669"/>
    <property type="project" value="UniProtKB-KW"/>
</dbReference>
<keyword evidence="8" id="KW-1185">Reference proteome</keyword>
<dbReference type="InterPro" id="IPR025110">
    <property type="entry name" value="AMP-bd_C"/>
</dbReference>
<keyword evidence="3" id="KW-0276">Fatty acid metabolism</keyword>
<evidence type="ECO:0000256" key="3">
    <source>
        <dbReference type="ARBA" id="ARBA00022832"/>
    </source>
</evidence>
<dbReference type="InterPro" id="IPR042099">
    <property type="entry name" value="ANL_N_sf"/>
</dbReference>
<dbReference type="GO" id="GO:0006631">
    <property type="term" value="P:fatty acid metabolic process"/>
    <property type="evidence" value="ECO:0007669"/>
    <property type="project" value="UniProtKB-KW"/>
</dbReference>
<dbReference type="Gene3D" id="3.30.300.30">
    <property type="match status" value="1"/>
</dbReference>
<dbReference type="Proteomes" id="UP000315395">
    <property type="component" value="Chromosome"/>
</dbReference>
<dbReference type="PANTHER" id="PTHR43859:SF4">
    <property type="entry name" value="BUTANOATE--COA LIGASE AAE1-RELATED"/>
    <property type="match status" value="1"/>
</dbReference>
<evidence type="ECO:0000259" key="5">
    <source>
        <dbReference type="Pfam" id="PF00501"/>
    </source>
</evidence>
<evidence type="ECO:0000256" key="4">
    <source>
        <dbReference type="ARBA" id="ARBA00023098"/>
    </source>
</evidence>
<organism evidence="7 8">
    <name type="scientific">Ornithinimicrobium ciconiae</name>
    <dbReference type="NCBI Taxonomy" id="2594265"/>
    <lineage>
        <taxon>Bacteria</taxon>
        <taxon>Bacillati</taxon>
        <taxon>Actinomycetota</taxon>
        <taxon>Actinomycetes</taxon>
        <taxon>Micrococcales</taxon>
        <taxon>Ornithinimicrobiaceae</taxon>
        <taxon>Ornithinimicrobium</taxon>
    </lineage>
</organism>
<evidence type="ECO:0000256" key="1">
    <source>
        <dbReference type="ARBA" id="ARBA00006432"/>
    </source>
</evidence>
<dbReference type="SUPFAM" id="SSF56801">
    <property type="entry name" value="Acetyl-CoA synthetase-like"/>
    <property type="match status" value="1"/>
</dbReference>
<dbReference type="EMBL" id="CP041616">
    <property type="protein sequence ID" value="QDO88853.1"/>
    <property type="molecule type" value="Genomic_DNA"/>
</dbReference>
<dbReference type="FunFam" id="3.30.300.30:FF:000008">
    <property type="entry name" value="2,3-dihydroxybenzoate-AMP ligase"/>
    <property type="match status" value="1"/>
</dbReference>
<evidence type="ECO:0000256" key="2">
    <source>
        <dbReference type="ARBA" id="ARBA00022598"/>
    </source>
</evidence>
<dbReference type="Pfam" id="PF13193">
    <property type="entry name" value="AMP-binding_C"/>
    <property type="match status" value="1"/>
</dbReference>
<dbReference type="AlphaFoldDB" id="A0A516GBE4"/>
<evidence type="ECO:0000313" key="8">
    <source>
        <dbReference type="Proteomes" id="UP000315395"/>
    </source>
</evidence>
<dbReference type="PROSITE" id="PS00455">
    <property type="entry name" value="AMP_BINDING"/>
    <property type="match status" value="1"/>
</dbReference>
<comment type="similarity">
    <text evidence="1">Belongs to the ATP-dependent AMP-binding enzyme family.</text>
</comment>
<dbReference type="InterPro" id="IPR000873">
    <property type="entry name" value="AMP-dep_synth/lig_dom"/>
</dbReference>
<reference evidence="7 8" key="1">
    <citation type="submission" date="2019-07" db="EMBL/GenBank/DDBJ databases">
        <title>complete genome sequencing of Ornithinimicrobium sp. H23M54.</title>
        <authorList>
            <person name="Bae J.-W."/>
            <person name="Lee S.-Y."/>
        </authorList>
    </citation>
    <scope>NUCLEOTIDE SEQUENCE [LARGE SCALE GENOMIC DNA]</scope>
    <source>
        <strain evidence="7 8">H23M54</strain>
    </source>
</reference>
<accession>A0A516GBE4</accession>
<evidence type="ECO:0000313" key="7">
    <source>
        <dbReference type="EMBL" id="QDO88853.1"/>
    </source>
</evidence>
<sequence>MTVVSANHTPLSPLRFLERSSTVFPDRTAIVYGDRRSSYAEFADEVQRLARVLRATISPGDKVAFLAPNVPELLMAHFAVPLAGGVLVAMNSRLAPPEITYILEHSESTVLLVDSELVPSVAPATQSLTGLIEVVEVPDPTVDPSEVPTGVTTTTYQQFLARAEDLDPTPLPWAVDDEHTVITINYTSGTTGKPKGVMYTHRGAYLAAMGEVVHNGLNGNTKYLWTLPMFHCNGWTMPWAVTAAAGAHLCLRAVRGEAVWDAIDRLGVTHLCGAPTVCTVMVNAPEAHAVQDRELRLMVAGAPPSPTIISELSSLGINVVHVYGLTEVYGPFTIAEVQEAWDQEPAEERFRLLARQGVGMVQAETARVVDSQLQDVPADGNSMGEIVLRGNNVMLGYFKDPEATAKAFEGGWFHTGDLGVMHPDGYIQLRDRAKDIIISGGENISSVEVEQAIVSHPQILECAVVGVPDEKWGERPVAYVTVRDGTDISPEDVVAHTRALLAGYKVPREVVVVPELPKTSTGKILKYELRRGGQHG</sequence>
<dbReference type="InterPro" id="IPR045851">
    <property type="entry name" value="AMP-bd_C_sf"/>
</dbReference>
<dbReference type="Pfam" id="PF00501">
    <property type="entry name" value="AMP-binding"/>
    <property type="match status" value="1"/>
</dbReference>
<feature type="domain" description="AMP-binding enzyme C-terminal" evidence="6">
    <location>
        <begin position="448"/>
        <end position="523"/>
    </location>
</feature>
<dbReference type="Gene3D" id="3.40.50.12780">
    <property type="entry name" value="N-terminal domain of ligase-like"/>
    <property type="match status" value="1"/>
</dbReference>
<dbReference type="KEGG" id="orz:FNH13_11385"/>
<gene>
    <name evidence="7" type="ORF">FNH13_11385</name>
</gene>
<proteinExistence type="inferred from homology"/>
<evidence type="ECO:0000259" key="6">
    <source>
        <dbReference type="Pfam" id="PF13193"/>
    </source>
</evidence>
<dbReference type="NCBIfam" id="NF004837">
    <property type="entry name" value="PRK06187.1"/>
    <property type="match status" value="1"/>
</dbReference>
<feature type="domain" description="AMP-dependent synthetase/ligase" evidence="5">
    <location>
        <begin position="17"/>
        <end position="398"/>
    </location>
</feature>